<keyword evidence="6" id="KW-0645">Protease</keyword>
<evidence type="ECO:0000259" key="26">
    <source>
        <dbReference type="Pfam" id="PF01433"/>
    </source>
</evidence>
<comment type="similarity">
    <text evidence="2">Belongs to the peptidase M1 family.</text>
</comment>
<keyword evidence="8 23" id="KW-0479">Metal-binding</keyword>
<dbReference type="Gene3D" id="2.60.40.1730">
    <property type="entry name" value="tricorn interacting facor f3 domain"/>
    <property type="match status" value="1"/>
</dbReference>
<comment type="cofactor">
    <cofactor evidence="23">
        <name>Zn(2+)</name>
        <dbReference type="ChEBI" id="CHEBI:29105"/>
    </cofactor>
    <text evidence="23">Binds 1 zinc ion per subunit.</text>
</comment>
<keyword evidence="15 25" id="KW-0472">Membrane</keyword>
<keyword evidence="12 25" id="KW-1133">Transmembrane helix</keyword>
<gene>
    <name evidence="30" type="primary">LNPEP</name>
</gene>
<feature type="domain" description="Aminopeptidase N-like N-terminal" evidence="28">
    <location>
        <begin position="165"/>
        <end position="347"/>
    </location>
</feature>
<evidence type="ECO:0000256" key="6">
    <source>
        <dbReference type="ARBA" id="ARBA00022670"/>
    </source>
</evidence>
<dbReference type="OrthoDB" id="10031169at2759"/>
<dbReference type="Pfam" id="PF01433">
    <property type="entry name" value="Peptidase_M1"/>
    <property type="match status" value="1"/>
</dbReference>
<feature type="domain" description="ERAP1-like C-terminal" evidence="27">
    <location>
        <begin position="679"/>
        <end position="998"/>
    </location>
</feature>
<feature type="binding site" evidence="23">
    <location>
        <position position="453"/>
    </location>
    <ligand>
        <name>Zn(2+)</name>
        <dbReference type="ChEBI" id="CHEBI:29105"/>
        <note>catalytic</note>
    </ligand>
</feature>
<evidence type="ECO:0000256" key="11">
    <source>
        <dbReference type="ARBA" id="ARBA00022968"/>
    </source>
</evidence>
<feature type="active site" description="Proton acceptor" evidence="22">
    <location>
        <position position="454"/>
    </location>
</feature>
<dbReference type="InterPro" id="IPR050344">
    <property type="entry name" value="Peptidase_M1_aminopeptidases"/>
</dbReference>
<dbReference type="CDD" id="cd09601">
    <property type="entry name" value="M1_APN-Q_like"/>
    <property type="match status" value="1"/>
</dbReference>
<evidence type="ECO:0000256" key="1">
    <source>
        <dbReference type="ARBA" id="ARBA00004401"/>
    </source>
</evidence>
<evidence type="ECO:0000256" key="22">
    <source>
        <dbReference type="PIRSR" id="PIRSR634016-1"/>
    </source>
</evidence>
<keyword evidence="10 23" id="KW-0862">Zinc</keyword>
<dbReference type="GO" id="GO:0005886">
    <property type="term" value="C:plasma membrane"/>
    <property type="evidence" value="ECO:0007669"/>
    <property type="project" value="UniProtKB-SubCell"/>
</dbReference>
<keyword evidence="3 30" id="KW-0031">Aminopeptidase</keyword>
<feature type="site" description="Transition state stabilizer" evidence="24">
    <location>
        <position position="538"/>
    </location>
</feature>
<evidence type="ECO:0000259" key="27">
    <source>
        <dbReference type="Pfam" id="PF11838"/>
    </source>
</evidence>
<evidence type="ECO:0000256" key="24">
    <source>
        <dbReference type="PIRSR" id="PIRSR634016-4"/>
    </source>
</evidence>
<feature type="binding site" evidence="23">
    <location>
        <position position="476"/>
    </location>
    <ligand>
        <name>Zn(2+)</name>
        <dbReference type="ChEBI" id="CHEBI:29105"/>
        <note>catalytic</note>
    </ligand>
</feature>
<sequence length="1015" mass="115759">METFSNDRVQLPRHMIENSMFEEEPDVVDLAKEPGLHPLEPDEMEYEPRSSRLLVRGLGEHEMEEDEEDYESSAKLLGMSFMNRSSGLRNSLNGYNQTPDGLCSVSSKRTMIFCAVLLAIVVSVVMVVYLLPKCTFTKEGCIEQNSTVEPVFPWAQHRLPNSIRPLHYDLFLHPNLTTGIFTGFVQIMLNVTQESKSIILHSLGLNITNVNLISAAKNQIKITFLEHKPFAQIAVVPSEPLSRTQTYNLSMEYSSNLSDSYSGFYKIAYKDDGQKRWLAATQFEPVAARTVFPCFDEPAFKAIFQIKIKRSEKHIALSNMPKIATTALGNDLFEDVFLPSVPMSTYLVAFIVADLKNISKETNGTLVSVYAVPEKIDQVHYALETAVTLFTFYKDYFEIDYPLQKLDLVAIPDFQAGAMENWGLITFREMALLYDSKTSSIHDRLYVTAVIAHELAHQWFGNLVTMDWWNDLWLNEGFATYMEYFALETRFSELQSDDNFQTMRLTAMAKDSLNASHPLSSSVETPVQIDEMFDSLSYIKGASILLMLKTFLTQNVFHTAIVTYLQSHKYGTTKSDDLWDSINKITSGKLNVTELMRTWALQKGFPLVTVDRTGKNISVRQEYFLRSDNMKKQSTIHSSMWRIPLEYYNSSCANVSLCSNIFLLDKDSDFIEFQDEVTWVKFNVDMNGYYMVNYGDNEWEALIEQLRTNHRVLSDRDRTGLINNIFVLAGIGKVQLKKAFDLIDYLVNETSTAPIVEALSQLSLIHGLLEKQGMQMLTGKLEEHIFKLLNNTISSQNWTDEGTLSERLRRSALLDFACSHGLESCTKNASDLFQDWKASNGTRDLPADVMKIVFTAGAKETEGWEFLLAVYDFSLPEAEKNKILKALCSTEDAKKLIWLMQAALQGEFIRTQDLPQVIATVSQSLAGNLLAWDFVKENWGRLIQKFRSGSFSIQYIVSSSTSQFSSQVHLLEVQHFFEATEEKSYELHCVKEALETIRLNIQWMEMNVKELEAWL</sequence>
<accession>A0A6P8N4H9</accession>
<name>A0A6P8N4H9_GEOSA</name>
<dbReference type="InterPro" id="IPR014782">
    <property type="entry name" value="Peptidase_M1_dom"/>
</dbReference>
<dbReference type="Gene3D" id="2.60.40.1910">
    <property type="match status" value="1"/>
</dbReference>
<keyword evidence="14" id="KW-0482">Metalloprotease</keyword>
<dbReference type="GO" id="GO:0006508">
    <property type="term" value="P:proteolysis"/>
    <property type="evidence" value="ECO:0007669"/>
    <property type="project" value="UniProtKB-KW"/>
</dbReference>
<evidence type="ECO:0000256" key="15">
    <source>
        <dbReference type="ARBA" id="ARBA00023136"/>
    </source>
</evidence>
<dbReference type="Gene3D" id="1.10.390.10">
    <property type="entry name" value="Neutral Protease Domain 2"/>
    <property type="match status" value="1"/>
</dbReference>
<keyword evidence="11" id="KW-0735">Signal-anchor</keyword>
<evidence type="ECO:0000256" key="23">
    <source>
        <dbReference type="PIRSR" id="PIRSR634016-3"/>
    </source>
</evidence>
<feature type="transmembrane region" description="Helical" evidence="25">
    <location>
        <begin position="111"/>
        <end position="131"/>
    </location>
</feature>
<evidence type="ECO:0000256" key="16">
    <source>
        <dbReference type="ARBA" id="ARBA00023180"/>
    </source>
</evidence>
<evidence type="ECO:0000256" key="21">
    <source>
        <dbReference type="ARBA" id="ARBA00080172"/>
    </source>
</evidence>
<comment type="subunit">
    <text evidence="18">Homodimer. Binds tankyrases 1 and 2.</text>
</comment>
<dbReference type="GeneID" id="117345568"/>
<keyword evidence="13" id="KW-0007">Acetylation</keyword>
<proteinExistence type="inferred from homology"/>
<dbReference type="EC" id="3.4.11.3" evidence="19"/>
<dbReference type="FunFam" id="1.25.50.20:FF:000003">
    <property type="entry name" value="Leucyl-cystinyl aminopeptidase"/>
    <property type="match status" value="1"/>
</dbReference>
<evidence type="ECO:0000313" key="30">
    <source>
        <dbReference type="RefSeq" id="XP_033770332.1"/>
    </source>
</evidence>
<dbReference type="CTD" id="4012"/>
<evidence type="ECO:0000256" key="17">
    <source>
        <dbReference type="ARBA" id="ARBA00052614"/>
    </source>
</evidence>
<dbReference type="GO" id="GO:0031410">
    <property type="term" value="C:cytoplasmic vesicle"/>
    <property type="evidence" value="ECO:0007669"/>
    <property type="project" value="UniProtKB-ARBA"/>
</dbReference>
<evidence type="ECO:0000256" key="20">
    <source>
        <dbReference type="ARBA" id="ARBA00071211"/>
    </source>
</evidence>
<evidence type="ECO:0000256" key="12">
    <source>
        <dbReference type="ARBA" id="ARBA00022989"/>
    </source>
</evidence>
<evidence type="ECO:0000259" key="28">
    <source>
        <dbReference type="Pfam" id="PF17900"/>
    </source>
</evidence>
<dbReference type="PANTHER" id="PTHR11533:SF42">
    <property type="entry name" value="LEUCYL-CYSTINYL AMINOPEPTIDASE"/>
    <property type="match status" value="1"/>
</dbReference>
<evidence type="ECO:0000256" key="25">
    <source>
        <dbReference type="SAM" id="Phobius"/>
    </source>
</evidence>
<dbReference type="GO" id="GO:0008217">
    <property type="term" value="P:regulation of blood pressure"/>
    <property type="evidence" value="ECO:0007669"/>
    <property type="project" value="TreeGrafter"/>
</dbReference>
<dbReference type="GO" id="GO:0042277">
    <property type="term" value="F:peptide binding"/>
    <property type="evidence" value="ECO:0007669"/>
    <property type="project" value="TreeGrafter"/>
</dbReference>
<dbReference type="FunFam" id="1.10.390.10:FF:000010">
    <property type="entry name" value="Leucyl-cystinyl aminopeptidase"/>
    <property type="match status" value="1"/>
</dbReference>
<dbReference type="InterPro" id="IPR024571">
    <property type="entry name" value="ERAP1-like_C_dom"/>
</dbReference>
<dbReference type="GO" id="GO:0043171">
    <property type="term" value="P:peptide catabolic process"/>
    <property type="evidence" value="ECO:0007669"/>
    <property type="project" value="TreeGrafter"/>
</dbReference>
<dbReference type="SUPFAM" id="SSF55486">
    <property type="entry name" value="Metalloproteases ('zincins'), catalytic domain"/>
    <property type="match status" value="1"/>
</dbReference>
<dbReference type="SUPFAM" id="SSF63737">
    <property type="entry name" value="Leukotriene A4 hydrolase N-terminal domain"/>
    <property type="match status" value="1"/>
</dbReference>
<dbReference type="GO" id="GO:0008270">
    <property type="term" value="F:zinc ion binding"/>
    <property type="evidence" value="ECO:0007669"/>
    <property type="project" value="InterPro"/>
</dbReference>
<evidence type="ECO:0000256" key="10">
    <source>
        <dbReference type="ARBA" id="ARBA00022833"/>
    </source>
</evidence>
<evidence type="ECO:0000256" key="5">
    <source>
        <dbReference type="ARBA" id="ARBA00022553"/>
    </source>
</evidence>
<organism evidence="29 30">
    <name type="scientific">Geotrypetes seraphini</name>
    <name type="common">Gaboon caecilian</name>
    <name type="synonym">Caecilia seraphini</name>
    <dbReference type="NCBI Taxonomy" id="260995"/>
    <lineage>
        <taxon>Eukaryota</taxon>
        <taxon>Metazoa</taxon>
        <taxon>Chordata</taxon>
        <taxon>Craniata</taxon>
        <taxon>Vertebrata</taxon>
        <taxon>Euteleostomi</taxon>
        <taxon>Amphibia</taxon>
        <taxon>Gymnophiona</taxon>
        <taxon>Geotrypetes</taxon>
    </lineage>
</organism>
<keyword evidence="29" id="KW-1185">Reference proteome</keyword>
<dbReference type="InterPro" id="IPR045357">
    <property type="entry name" value="Aminopeptidase_N-like_N"/>
</dbReference>
<keyword evidence="5" id="KW-0597">Phosphoprotein</keyword>
<evidence type="ECO:0000256" key="2">
    <source>
        <dbReference type="ARBA" id="ARBA00010136"/>
    </source>
</evidence>
<dbReference type="InParanoid" id="A0A6P8N4H9"/>
<dbReference type="PRINTS" id="PR00756">
    <property type="entry name" value="ALADIPTASE"/>
</dbReference>
<dbReference type="InterPro" id="IPR042097">
    <property type="entry name" value="Aminopeptidase_N-like_N_sf"/>
</dbReference>
<comment type="catalytic activity">
    <reaction evidence="17">
        <text>Release of an N-terminal amino acid, Cys-|-Xaa-, in which the half-cystine residue is involved in a disulfide loop, notably in oxytocin or vasopressin. Hydrolysis rates on a range of aminoacyl arylamides exceed that for the cystinyl derivative, however.</text>
        <dbReference type="EC" id="3.4.11.3"/>
    </reaction>
</comment>
<dbReference type="InterPro" id="IPR034016">
    <property type="entry name" value="M1_APN-typ"/>
</dbReference>
<evidence type="ECO:0000256" key="19">
    <source>
        <dbReference type="ARBA" id="ARBA00066490"/>
    </source>
</evidence>
<dbReference type="GO" id="GO:0070006">
    <property type="term" value="F:metalloaminopeptidase activity"/>
    <property type="evidence" value="ECO:0007669"/>
    <property type="project" value="TreeGrafter"/>
</dbReference>
<evidence type="ECO:0000256" key="3">
    <source>
        <dbReference type="ARBA" id="ARBA00022438"/>
    </source>
</evidence>
<dbReference type="InterPro" id="IPR001930">
    <property type="entry name" value="Peptidase_M1"/>
</dbReference>
<evidence type="ECO:0000256" key="14">
    <source>
        <dbReference type="ARBA" id="ARBA00023049"/>
    </source>
</evidence>
<dbReference type="FunFam" id="2.60.40.1910:FF:000001">
    <property type="entry name" value="Leucyl-cystinyl aminopeptidase"/>
    <property type="match status" value="1"/>
</dbReference>
<keyword evidence="7 25" id="KW-0812">Transmembrane</keyword>
<dbReference type="RefSeq" id="XP_033770332.1">
    <property type="nucleotide sequence ID" value="XM_033914441.1"/>
</dbReference>
<evidence type="ECO:0000256" key="13">
    <source>
        <dbReference type="ARBA" id="ARBA00022990"/>
    </source>
</evidence>
<keyword evidence="9" id="KW-0378">Hydrolase</keyword>
<dbReference type="FunFam" id="2.60.40.1730:FF:000001">
    <property type="entry name" value="Leucyl-cystinyl aminopeptidase"/>
    <property type="match status" value="1"/>
</dbReference>
<comment type="subcellular location">
    <subcellularLocation>
        <location evidence="1">Cell membrane</location>
        <topology evidence="1">Single-pass type II membrane protein</topology>
    </subcellularLocation>
</comment>
<evidence type="ECO:0000256" key="8">
    <source>
        <dbReference type="ARBA" id="ARBA00022723"/>
    </source>
</evidence>
<evidence type="ECO:0000256" key="7">
    <source>
        <dbReference type="ARBA" id="ARBA00022692"/>
    </source>
</evidence>
<dbReference type="Pfam" id="PF17900">
    <property type="entry name" value="Peptidase_M1_N"/>
    <property type="match status" value="1"/>
</dbReference>
<dbReference type="PANTHER" id="PTHR11533">
    <property type="entry name" value="PROTEASE M1 ZINC METALLOPROTEASE"/>
    <property type="match status" value="1"/>
</dbReference>
<dbReference type="InterPro" id="IPR027268">
    <property type="entry name" value="Peptidase_M4/M1_CTD_sf"/>
</dbReference>
<keyword evidence="16" id="KW-0325">Glycoprotein</keyword>
<dbReference type="AlphaFoldDB" id="A0A6P8N4H9"/>
<keyword evidence="4" id="KW-1003">Cell membrane</keyword>
<evidence type="ECO:0000313" key="29">
    <source>
        <dbReference type="Proteomes" id="UP000515159"/>
    </source>
</evidence>
<dbReference type="Proteomes" id="UP000515159">
    <property type="component" value="Chromosome 1"/>
</dbReference>
<dbReference type="Gene3D" id="1.25.50.20">
    <property type="match status" value="1"/>
</dbReference>
<dbReference type="Pfam" id="PF11838">
    <property type="entry name" value="ERAP1_C"/>
    <property type="match status" value="1"/>
</dbReference>
<dbReference type="GO" id="GO:0005615">
    <property type="term" value="C:extracellular space"/>
    <property type="evidence" value="ECO:0007669"/>
    <property type="project" value="TreeGrafter"/>
</dbReference>
<dbReference type="FunCoup" id="A0A6P8N4H9">
    <property type="interactions" value="1181"/>
</dbReference>
<protein>
    <recommendedName>
        <fullName evidence="20">Leucyl-cystinyl aminopeptidase</fullName>
        <ecNumber evidence="19">3.4.11.3</ecNumber>
    </recommendedName>
    <alternativeName>
        <fullName evidence="21">Oxytocinase</fullName>
    </alternativeName>
</protein>
<reference evidence="30" key="1">
    <citation type="submission" date="2025-08" db="UniProtKB">
        <authorList>
            <consortium name="RefSeq"/>
        </authorList>
    </citation>
    <scope>IDENTIFICATION</scope>
</reference>
<evidence type="ECO:0000256" key="4">
    <source>
        <dbReference type="ARBA" id="ARBA00022475"/>
    </source>
</evidence>
<feature type="domain" description="Peptidase M1 membrane alanine aminopeptidase" evidence="26">
    <location>
        <begin position="381"/>
        <end position="599"/>
    </location>
</feature>
<evidence type="ECO:0000256" key="9">
    <source>
        <dbReference type="ARBA" id="ARBA00022801"/>
    </source>
</evidence>
<evidence type="ECO:0000256" key="18">
    <source>
        <dbReference type="ARBA" id="ARBA00062849"/>
    </source>
</evidence>
<dbReference type="KEGG" id="gsh:117345568"/>
<feature type="binding site" evidence="23">
    <location>
        <position position="457"/>
    </location>
    <ligand>
        <name>Zn(2+)</name>
        <dbReference type="ChEBI" id="CHEBI:29105"/>
        <note>catalytic</note>
    </ligand>
</feature>